<accession>A0A9N9K002</accession>
<evidence type="ECO:0000313" key="3">
    <source>
        <dbReference type="Proteomes" id="UP000789405"/>
    </source>
</evidence>
<keyword evidence="3" id="KW-1185">Reference proteome</keyword>
<dbReference type="EMBL" id="CAJVPY010040244">
    <property type="protein sequence ID" value="CAG8805570.1"/>
    <property type="molecule type" value="Genomic_DNA"/>
</dbReference>
<feature type="compositionally biased region" description="Basic and acidic residues" evidence="1">
    <location>
        <begin position="40"/>
        <end position="57"/>
    </location>
</feature>
<gene>
    <name evidence="2" type="ORF">DERYTH_LOCUS24303</name>
</gene>
<protein>
    <submittedName>
        <fullName evidence="2">25755_t:CDS:1</fullName>
    </submittedName>
</protein>
<feature type="non-terminal residue" evidence="2">
    <location>
        <position position="57"/>
    </location>
</feature>
<feature type="compositionally biased region" description="Polar residues" evidence="1">
    <location>
        <begin position="23"/>
        <end position="39"/>
    </location>
</feature>
<evidence type="ECO:0000313" key="2">
    <source>
        <dbReference type="EMBL" id="CAG8805570.1"/>
    </source>
</evidence>
<feature type="region of interest" description="Disordered" evidence="1">
    <location>
        <begin position="1"/>
        <end position="57"/>
    </location>
</feature>
<name>A0A9N9K002_9GLOM</name>
<reference evidence="2" key="1">
    <citation type="submission" date="2021-06" db="EMBL/GenBank/DDBJ databases">
        <authorList>
            <person name="Kallberg Y."/>
            <person name="Tangrot J."/>
            <person name="Rosling A."/>
        </authorList>
    </citation>
    <scope>NUCLEOTIDE SEQUENCE</scope>
    <source>
        <strain evidence="2">MA453B</strain>
    </source>
</reference>
<evidence type="ECO:0000256" key="1">
    <source>
        <dbReference type="SAM" id="MobiDB-lite"/>
    </source>
</evidence>
<feature type="compositionally biased region" description="Basic and acidic residues" evidence="1">
    <location>
        <begin position="12"/>
        <end position="22"/>
    </location>
</feature>
<dbReference type="AlphaFoldDB" id="A0A9N9K002"/>
<proteinExistence type="predicted"/>
<dbReference type="Proteomes" id="UP000789405">
    <property type="component" value="Unassembled WGS sequence"/>
</dbReference>
<organism evidence="2 3">
    <name type="scientific">Dentiscutata erythropus</name>
    <dbReference type="NCBI Taxonomy" id="1348616"/>
    <lineage>
        <taxon>Eukaryota</taxon>
        <taxon>Fungi</taxon>
        <taxon>Fungi incertae sedis</taxon>
        <taxon>Mucoromycota</taxon>
        <taxon>Glomeromycotina</taxon>
        <taxon>Glomeromycetes</taxon>
        <taxon>Diversisporales</taxon>
        <taxon>Gigasporaceae</taxon>
        <taxon>Dentiscutata</taxon>
    </lineage>
</organism>
<sequence length="57" mass="6313">SLTSLANGMKSLEFDVNDKLNENEGSPQASERSPHTTHNPSREALVEYEQNGHQETS</sequence>
<comment type="caution">
    <text evidence="2">The sequence shown here is derived from an EMBL/GenBank/DDBJ whole genome shotgun (WGS) entry which is preliminary data.</text>
</comment>